<dbReference type="EMBL" id="CP000528">
    <property type="protein sequence ID" value="ABM29994.1"/>
    <property type="molecule type" value="Genomic_DNA"/>
</dbReference>
<sequence>MQIVTTERDGITVISLTGRMDATTVASFDEAWRTCLDNGARRIVVDLGGVEYISSAGLRGILSLLKASKAAKGGLAFCNVGQMVAEVFRISGFTSMLAVFPGLDEALASLA</sequence>
<dbReference type="Gene3D" id="3.30.750.24">
    <property type="entry name" value="STAS domain"/>
    <property type="match status" value="1"/>
</dbReference>
<feature type="domain" description="STAS" evidence="3">
    <location>
        <begin position="1"/>
        <end position="110"/>
    </location>
</feature>
<dbReference type="Proteomes" id="UP000009173">
    <property type="component" value="Plasmid pDVUL01"/>
</dbReference>
<dbReference type="PROSITE" id="PS50801">
    <property type="entry name" value="STAS"/>
    <property type="match status" value="1"/>
</dbReference>
<dbReference type="CDD" id="cd07043">
    <property type="entry name" value="STAS_anti-anti-sigma_factors"/>
    <property type="match status" value="1"/>
</dbReference>
<dbReference type="Pfam" id="PF01740">
    <property type="entry name" value="STAS"/>
    <property type="match status" value="1"/>
</dbReference>
<dbReference type="InterPro" id="IPR036513">
    <property type="entry name" value="STAS_dom_sf"/>
</dbReference>
<keyword evidence="4" id="KW-0614">Plasmid</keyword>
<dbReference type="SUPFAM" id="SSF52091">
    <property type="entry name" value="SpoIIaa-like"/>
    <property type="match status" value="1"/>
</dbReference>
<accession>A0A0H3ACE1</accession>
<name>A0A0H3ACE1_NITV4</name>
<evidence type="ECO:0000259" key="3">
    <source>
        <dbReference type="PROSITE" id="PS50801"/>
    </source>
</evidence>
<evidence type="ECO:0000256" key="2">
    <source>
        <dbReference type="RuleBase" id="RU003749"/>
    </source>
</evidence>
<dbReference type="PANTHER" id="PTHR33495">
    <property type="entry name" value="ANTI-SIGMA FACTOR ANTAGONIST TM_1081-RELATED-RELATED"/>
    <property type="match status" value="1"/>
</dbReference>
<proteinExistence type="inferred from homology"/>
<dbReference type="PANTHER" id="PTHR33495:SF14">
    <property type="entry name" value="ANTI-SIGMA FACTOR ANTAGONIST"/>
    <property type="match status" value="1"/>
</dbReference>
<organism evidence="4 5">
    <name type="scientific">Nitratidesulfovibrio vulgaris (strain DP4)</name>
    <name type="common">Desulfovibrio vulgaris</name>
    <dbReference type="NCBI Taxonomy" id="391774"/>
    <lineage>
        <taxon>Bacteria</taxon>
        <taxon>Pseudomonadati</taxon>
        <taxon>Thermodesulfobacteriota</taxon>
        <taxon>Desulfovibrionia</taxon>
        <taxon>Desulfovibrionales</taxon>
        <taxon>Desulfovibrionaceae</taxon>
        <taxon>Nitratidesulfovibrio</taxon>
    </lineage>
</organism>
<dbReference type="GO" id="GO:0043856">
    <property type="term" value="F:anti-sigma factor antagonist activity"/>
    <property type="evidence" value="ECO:0007669"/>
    <property type="project" value="InterPro"/>
</dbReference>
<dbReference type="SMR" id="A0A0H3ACE1"/>
<dbReference type="InterPro" id="IPR003658">
    <property type="entry name" value="Anti-sigma_ant"/>
</dbReference>
<comment type="similarity">
    <text evidence="1 2">Belongs to the anti-sigma-factor antagonist family.</text>
</comment>
<dbReference type="InterPro" id="IPR002645">
    <property type="entry name" value="STAS_dom"/>
</dbReference>
<gene>
    <name evidence="4" type="ordered locus">Dvul_2983</name>
</gene>
<dbReference type="KEGG" id="dvl:Dvul_2983"/>
<dbReference type="HOGENOM" id="CLU_115403_9_2_7"/>
<evidence type="ECO:0000313" key="4">
    <source>
        <dbReference type="EMBL" id="ABM29994.1"/>
    </source>
</evidence>
<dbReference type="NCBIfam" id="TIGR00377">
    <property type="entry name" value="ant_ant_sig"/>
    <property type="match status" value="1"/>
</dbReference>
<protein>
    <recommendedName>
        <fullName evidence="2">Anti-sigma factor antagonist</fullName>
    </recommendedName>
</protein>
<evidence type="ECO:0000256" key="1">
    <source>
        <dbReference type="ARBA" id="ARBA00009013"/>
    </source>
</evidence>
<dbReference type="AlphaFoldDB" id="A0A0H3ACE1"/>
<reference evidence="5" key="1">
    <citation type="journal article" date="2009" name="Environ. Microbiol.">
        <title>Contribution of mobile genetic elements to Desulfovibrio vulgaris genome plasticity.</title>
        <authorList>
            <person name="Walker C.B."/>
            <person name="Stolyar S."/>
            <person name="Chivian D."/>
            <person name="Pinel N."/>
            <person name="Gabster J.A."/>
            <person name="Dehal P.S."/>
            <person name="He Z."/>
            <person name="Yang Z.K."/>
            <person name="Yen H.C."/>
            <person name="Zhou J."/>
            <person name="Wall J.D."/>
            <person name="Hazen T.C."/>
            <person name="Arkin A.P."/>
            <person name="Stahl D.A."/>
        </authorList>
    </citation>
    <scope>NUCLEOTIDE SEQUENCE [LARGE SCALE GENOMIC DNA]</scope>
    <source>
        <strain evidence="5">DP4</strain>
    </source>
</reference>
<evidence type="ECO:0000313" key="5">
    <source>
        <dbReference type="Proteomes" id="UP000009173"/>
    </source>
</evidence>
<dbReference type="RefSeq" id="WP_011176701.1">
    <property type="nucleotide sequence ID" value="NC_008741.1"/>
</dbReference>
<geneLocation type="plasmid" evidence="4 5">
    <name>pDVUL01</name>
</geneLocation>